<name>A0A4Z2DF97_SCHJA</name>
<feature type="region of interest" description="Disordered" evidence="1">
    <location>
        <begin position="247"/>
        <end position="274"/>
    </location>
</feature>
<dbReference type="InterPro" id="IPR051109">
    <property type="entry name" value="MAM_complex_regulator"/>
</dbReference>
<accession>A0A4Z2DF97</accession>
<feature type="domain" description="PDZ" evidence="2">
    <location>
        <begin position="429"/>
        <end position="497"/>
    </location>
</feature>
<dbReference type="PANTHER" id="PTHR14063">
    <property type="entry name" value="PROTEIN LIN-7 HOMOLOG"/>
    <property type="match status" value="1"/>
</dbReference>
<organism evidence="3 4">
    <name type="scientific">Schistosoma japonicum</name>
    <name type="common">Blood fluke</name>
    <dbReference type="NCBI Taxonomy" id="6182"/>
    <lineage>
        <taxon>Eukaryota</taxon>
        <taxon>Metazoa</taxon>
        <taxon>Spiralia</taxon>
        <taxon>Lophotrochozoa</taxon>
        <taxon>Platyhelminthes</taxon>
        <taxon>Trematoda</taxon>
        <taxon>Digenea</taxon>
        <taxon>Strigeidida</taxon>
        <taxon>Schistosomatoidea</taxon>
        <taxon>Schistosomatidae</taxon>
        <taxon>Schistosoma</taxon>
    </lineage>
</organism>
<dbReference type="InterPro" id="IPR001478">
    <property type="entry name" value="PDZ"/>
</dbReference>
<evidence type="ECO:0000313" key="4">
    <source>
        <dbReference type="Proteomes" id="UP000311919"/>
    </source>
</evidence>
<dbReference type="InterPro" id="IPR036034">
    <property type="entry name" value="PDZ_sf"/>
</dbReference>
<evidence type="ECO:0000259" key="2">
    <source>
        <dbReference type="PROSITE" id="PS50106"/>
    </source>
</evidence>
<gene>
    <name evidence="3" type="ORF">EWB00_001647</name>
</gene>
<evidence type="ECO:0000313" key="3">
    <source>
        <dbReference type="EMBL" id="TNN15088.1"/>
    </source>
</evidence>
<dbReference type="PROSITE" id="PS50106">
    <property type="entry name" value="PDZ"/>
    <property type="match status" value="2"/>
</dbReference>
<proteinExistence type="predicted"/>
<dbReference type="SUPFAM" id="SSF50156">
    <property type="entry name" value="PDZ domain-like"/>
    <property type="match status" value="2"/>
</dbReference>
<dbReference type="STRING" id="6182.A0A4Z2DF97"/>
<comment type="caution">
    <text evidence="3">The sequence shown here is derived from an EMBL/GenBank/DDBJ whole genome shotgun (WGS) entry which is preliminary data.</text>
</comment>
<feature type="compositionally biased region" description="Low complexity" evidence="1">
    <location>
        <begin position="110"/>
        <end position="127"/>
    </location>
</feature>
<dbReference type="Gene3D" id="2.30.42.10">
    <property type="match status" value="2"/>
</dbReference>
<dbReference type="Proteomes" id="UP000311919">
    <property type="component" value="Unassembled WGS sequence"/>
</dbReference>
<reference evidence="3 4" key="1">
    <citation type="submission" date="2019-03" db="EMBL/GenBank/DDBJ databases">
        <title>An improved genome assembly of the fluke Schistosoma japonicum.</title>
        <authorList>
            <person name="Hu W."/>
            <person name="Luo F."/>
            <person name="Yin M."/>
            <person name="Mo X."/>
            <person name="Sun C."/>
            <person name="Wu Q."/>
            <person name="Zhu B."/>
            <person name="Xiang M."/>
            <person name="Wang J."/>
            <person name="Wang Y."/>
            <person name="Zhang T."/>
            <person name="Xu B."/>
            <person name="Zheng H."/>
            <person name="Feng Z."/>
        </authorList>
    </citation>
    <scope>NUCLEOTIDE SEQUENCE [LARGE SCALE GENOMIC DNA]</scope>
    <source>
        <strain evidence="3">HuSjv2</strain>
        <tissue evidence="3">Worms</tissue>
    </source>
</reference>
<dbReference type="EMBL" id="SKCS01000157">
    <property type="protein sequence ID" value="TNN15088.1"/>
    <property type="molecule type" value="Genomic_DNA"/>
</dbReference>
<sequence length="717" mass="81045">MTTLTETTYAFINNNLHDASKNSTMTEYKLIQNETNNDTTHHLIKQSLGKEQSVKKLISSRSYFSRICNLRNDCSNNDIQLTHIRSYTPDNNKHALERCSLSQNSSILQTASQSSMSSSSSSSEQLSPITTPKAPLLGTNCKRNINKSKILKDNFEGDNTINEGTQINCCDRYEVKGQSKLRGYTCHRTNITQKLHSPPLSGLKMKAKRVWNVLERKINSNTNSKGISQSKSVGNLQYTSTVLPTFENSTNNHENPDVKGEQVAASKHQIQNDHNSSTNLVLDKSSKLSFPHSKSFEISKQYNCSNKLSTTLSCNKQNCTNIKLSTNNHNNEKTIDNIYPMGILPHQSVAHNNDSCSHPRNHTYCTYENITEKLTNSLLSKYYNNKQLHEICQQNCLHSRIKNQLSCMKCSENCIFIMPTGLPFQEVREICLTRPEVGQRFGMRIEKVGKGTYLTTVLPGSVASQAGLKIGDEILQVNGISIQSISINSINQLVRSTRQLKIAYRPRTILTKIRFITVKKIDGRVGIRLKRTAQGLYVDVVLPNSAASEAGIKEGDELICVNNQIVTSWTQEAASKLLRELPDEELVVLHFREFFHSHVFNDRIQFIKQHNKTLSIKENLSVPHCSTVKLNSSPTSFEYNSKFHANESFSTINSYSNHCNVKNHQILPNYHDSINPNIYPSINHSNDISSINDNSEYFNIHQNKNSQDYSISDRQID</sequence>
<protein>
    <submittedName>
        <fullName evidence="3">Protein scribble</fullName>
    </submittedName>
</protein>
<dbReference type="AlphaFoldDB" id="A0A4Z2DF97"/>
<dbReference type="SMART" id="SM00228">
    <property type="entry name" value="PDZ"/>
    <property type="match status" value="2"/>
</dbReference>
<feature type="domain" description="PDZ" evidence="2">
    <location>
        <begin position="515"/>
        <end position="593"/>
    </location>
</feature>
<dbReference type="OrthoDB" id="7734647at2759"/>
<dbReference type="Pfam" id="PF00595">
    <property type="entry name" value="PDZ"/>
    <property type="match status" value="2"/>
</dbReference>
<keyword evidence="4" id="KW-1185">Reference proteome</keyword>
<feature type="region of interest" description="Disordered" evidence="1">
    <location>
        <begin position="110"/>
        <end position="138"/>
    </location>
</feature>
<evidence type="ECO:0000256" key="1">
    <source>
        <dbReference type="SAM" id="MobiDB-lite"/>
    </source>
</evidence>